<reference evidence="1 2" key="2">
    <citation type="journal article" date="2022" name="Mol. Ecol. Resour.">
        <title>The genomes of chicory, endive, great burdock and yacon provide insights into Asteraceae paleo-polyploidization history and plant inulin production.</title>
        <authorList>
            <person name="Fan W."/>
            <person name="Wang S."/>
            <person name="Wang H."/>
            <person name="Wang A."/>
            <person name="Jiang F."/>
            <person name="Liu H."/>
            <person name="Zhao H."/>
            <person name="Xu D."/>
            <person name="Zhang Y."/>
        </authorList>
    </citation>
    <scope>NUCLEOTIDE SEQUENCE [LARGE SCALE GENOMIC DNA]</scope>
    <source>
        <strain evidence="2">cv. Yunnan</strain>
        <tissue evidence="1">Leaves</tissue>
    </source>
</reference>
<protein>
    <submittedName>
        <fullName evidence="1">Uncharacterized protein</fullName>
    </submittedName>
</protein>
<comment type="caution">
    <text evidence="1">The sequence shown here is derived from an EMBL/GenBank/DDBJ whole genome shotgun (WGS) entry which is preliminary data.</text>
</comment>
<accession>A0ACB9C990</accession>
<name>A0ACB9C990_9ASTR</name>
<dbReference type="EMBL" id="CM042038">
    <property type="protein sequence ID" value="KAI3730737.1"/>
    <property type="molecule type" value="Genomic_DNA"/>
</dbReference>
<keyword evidence="2" id="KW-1185">Reference proteome</keyword>
<evidence type="ECO:0000313" key="1">
    <source>
        <dbReference type="EMBL" id="KAI3730737.1"/>
    </source>
</evidence>
<gene>
    <name evidence="1" type="ORF">L1987_61913</name>
</gene>
<reference evidence="2" key="1">
    <citation type="journal article" date="2022" name="Mol. Ecol. Resour.">
        <title>The genomes of chicory, endive, great burdock and yacon provide insights into Asteraceae palaeo-polyploidization history and plant inulin production.</title>
        <authorList>
            <person name="Fan W."/>
            <person name="Wang S."/>
            <person name="Wang H."/>
            <person name="Wang A."/>
            <person name="Jiang F."/>
            <person name="Liu H."/>
            <person name="Zhao H."/>
            <person name="Xu D."/>
            <person name="Zhang Y."/>
        </authorList>
    </citation>
    <scope>NUCLEOTIDE SEQUENCE [LARGE SCALE GENOMIC DNA]</scope>
    <source>
        <strain evidence="2">cv. Yunnan</strain>
    </source>
</reference>
<evidence type="ECO:0000313" key="2">
    <source>
        <dbReference type="Proteomes" id="UP001056120"/>
    </source>
</evidence>
<sequence>MLICPVSVVLLSNVLVDQSIVKRLAIRLLLVAKSSGLLLRPFVEHSCQKFSETAISTILCFPLYITLLLLSKAALIHGKTFDSSKFYVIMRKIRKRIVSTYLLFEHRVKTELWVFKDMGRTAFGGDV</sequence>
<proteinExistence type="predicted"/>
<organism evidence="1 2">
    <name type="scientific">Smallanthus sonchifolius</name>
    <dbReference type="NCBI Taxonomy" id="185202"/>
    <lineage>
        <taxon>Eukaryota</taxon>
        <taxon>Viridiplantae</taxon>
        <taxon>Streptophyta</taxon>
        <taxon>Embryophyta</taxon>
        <taxon>Tracheophyta</taxon>
        <taxon>Spermatophyta</taxon>
        <taxon>Magnoliopsida</taxon>
        <taxon>eudicotyledons</taxon>
        <taxon>Gunneridae</taxon>
        <taxon>Pentapetalae</taxon>
        <taxon>asterids</taxon>
        <taxon>campanulids</taxon>
        <taxon>Asterales</taxon>
        <taxon>Asteraceae</taxon>
        <taxon>Asteroideae</taxon>
        <taxon>Heliantheae alliance</taxon>
        <taxon>Millerieae</taxon>
        <taxon>Smallanthus</taxon>
    </lineage>
</organism>
<dbReference type="Proteomes" id="UP001056120">
    <property type="component" value="Linkage Group LG21"/>
</dbReference>